<accession>A0A1J4N9G2</accession>
<dbReference type="EMBL" id="JZDQ02000004">
    <property type="protein sequence ID" value="OIJ28126.1"/>
    <property type="molecule type" value="Genomic_DNA"/>
</dbReference>
<evidence type="ECO:0000256" key="4">
    <source>
        <dbReference type="ARBA" id="ARBA00022989"/>
    </source>
</evidence>
<evidence type="ECO:0000256" key="3">
    <source>
        <dbReference type="ARBA" id="ARBA00022692"/>
    </source>
</evidence>
<feature type="domain" description="DUF202" evidence="7">
    <location>
        <begin position="23"/>
        <end position="89"/>
    </location>
</feature>
<feature type="transmembrane region" description="Helical" evidence="6">
    <location>
        <begin position="102"/>
        <end position="121"/>
    </location>
</feature>
<dbReference type="STRING" id="1844.UG56_003435"/>
<evidence type="ECO:0000256" key="5">
    <source>
        <dbReference type="ARBA" id="ARBA00023136"/>
    </source>
</evidence>
<dbReference type="PANTHER" id="PTHR34187:SF2">
    <property type="entry name" value="DUF202 DOMAIN-CONTAINING PROTEIN"/>
    <property type="match status" value="1"/>
</dbReference>
<dbReference type="InterPro" id="IPR003807">
    <property type="entry name" value="DUF202"/>
</dbReference>
<dbReference type="GO" id="GO:0005886">
    <property type="term" value="C:plasma membrane"/>
    <property type="evidence" value="ECO:0007669"/>
    <property type="project" value="UniProtKB-SubCell"/>
</dbReference>
<evidence type="ECO:0000256" key="6">
    <source>
        <dbReference type="SAM" id="Phobius"/>
    </source>
</evidence>
<dbReference type="InterPro" id="IPR052053">
    <property type="entry name" value="IM_YidH-like"/>
</dbReference>
<gene>
    <name evidence="8" type="ORF">UG56_003435</name>
</gene>
<feature type="transmembrane region" description="Helical" evidence="6">
    <location>
        <begin position="58"/>
        <end position="81"/>
    </location>
</feature>
<keyword evidence="5 6" id="KW-0472">Membrane</keyword>
<evidence type="ECO:0000256" key="1">
    <source>
        <dbReference type="ARBA" id="ARBA00004651"/>
    </source>
</evidence>
<feature type="transmembrane region" description="Helical" evidence="6">
    <location>
        <begin position="32"/>
        <end position="52"/>
    </location>
</feature>
<organism evidence="8 9">
    <name type="scientific">Nocardioides luteus</name>
    <dbReference type="NCBI Taxonomy" id="1844"/>
    <lineage>
        <taxon>Bacteria</taxon>
        <taxon>Bacillati</taxon>
        <taxon>Actinomycetota</taxon>
        <taxon>Actinomycetes</taxon>
        <taxon>Propionibacteriales</taxon>
        <taxon>Nocardioidaceae</taxon>
        <taxon>Nocardioides</taxon>
    </lineage>
</organism>
<evidence type="ECO:0000256" key="2">
    <source>
        <dbReference type="ARBA" id="ARBA00022475"/>
    </source>
</evidence>
<comment type="subcellular location">
    <subcellularLocation>
        <location evidence="1">Cell membrane</location>
        <topology evidence="1">Multi-pass membrane protein</topology>
    </subcellularLocation>
</comment>
<protein>
    <recommendedName>
        <fullName evidence="7">DUF202 domain-containing protein</fullName>
    </recommendedName>
</protein>
<dbReference type="Proteomes" id="UP000033772">
    <property type="component" value="Unassembled WGS sequence"/>
</dbReference>
<reference evidence="8" key="1">
    <citation type="submission" date="2016-10" db="EMBL/GenBank/DDBJ databases">
        <title>Draft Genome Sequence of Nocardioides luteus Strain BAFB, an Alkane-Degrading Bacterium Isolated from JP-7 Polluted Soil.</title>
        <authorList>
            <person name="Brown L."/>
            <person name="Ruiz O.N."/>
            <person name="Gunasekera T."/>
        </authorList>
    </citation>
    <scope>NUCLEOTIDE SEQUENCE [LARGE SCALE GENOMIC DNA]</scope>
    <source>
        <strain evidence="8">BAFB</strain>
    </source>
</reference>
<keyword evidence="2" id="KW-1003">Cell membrane</keyword>
<evidence type="ECO:0000259" key="7">
    <source>
        <dbReference type="Pfam" id="PF02656"/>
    </source>
</evidence>
<dbReference type="AlphaFoldDB" id="A0A1J4N9G2"/>
<dbReference type="RefSeq" id="WP_045550446.1">
    <property type="nucleotide sequence ID" value="NZ_JZDQ02000004.1"/>
</dbReference>
<comment type="caution">
    <text evidence="8">The sequence shown here is derived from an EMBL/GenBank/DDBJ whole genome shotgun (WGS) entry which is preliminary data.</text>
</comment>
<dbReference type="PANTHER" id="PTHR34187">
    <property type="entry name" value="FGR18P"/>
    <property type="match status" value="1"/>
</dbReference>
<proteinExistence type="predicted"/>
<keyword evidence="4 6" id="KW-1133">Transmembrane helix</keyword>
<evidence type="ECO:0000313" key="8">
    <source>
        <dbReference type="EMBL" id="OIJ28126.1"/>
    </source>
</evidence>
<sequence length="122" mass="13335">MNRPGRGRLDSWLYSETEEPDVRFTLANERTFLAWIRTSLAFLAVAVAVDTLEVGGGTVLAVLAPLSLALLAAGCAAWSWWSWVRSERAIRRRDALPTRRAPLPLVFGVLGSVALVSMALLV</sequence>
<evidence type="ECO:0000313" key="9">
    <source>
        <dbReference type="Proteomes" id="UP000033772"/>
    </source>
</evidence>
<name>A0A1J4N9G2_9ACTN</name>
<keyword evidence="9" id="KW-1185">Reference proteome</keyword>
<dbReference type="Pfam" id="PF02656">
    <property type="entry name" value="DUF202"/>
    <property type="match status" value="1"/>
</dbReference>
<keyword evidence="3 6" id="KW-0812">Transmembrane</keyword>